<organism evidence="1 2">
    <name type="scientific">Adineta steineri</name>
    <dbReference type="NCBI Taxonomy" id="433720"/>
    <lineage>
        <taxon>Eukaryota</taxon>
        <taxon>Metazoa</taxon>
        <taxon>Spiralia</taxon>
        <taxon>Gnathifera</taxon>
        <taxon>Rotifera</taxon>
        <taxon>Eurotatoria</taxon>
        <taxon>Bdelloidea</taxon>
        <taxon>Adinetida</taxon>
        <taxon>Adinetidae</taxon>
        <taxon>Adineta</taxon>
    </lineage>
</organism>
<name>A0A815YD85_9BILA</name>
<dbReference type="AlphaFoldDB" id="A0A815YD85"/>
<comment type="caution">
    <text evidence="1">The sequence shown here is derived from an EMBL/GenBank/DDBJ whole genome shotgun (WGS) entry which is preliminary data.</text>
</comment>
<reference evidence="1" key="1">
    <citation type="submission" date="2021-02" db="EMBL/GenBank/DDBJ databases">
        <authorList>
            <person name="Nowell W R."/>
        </authorList>
    </citation>
    <scope>NUCLEOTIDE SEQUENCE</scope>
</reference>
<sequence length="17" mass="1817">PPQRHPPPAPTTTASYV</sequence>
<gene>
    <name evidence="1" type="ORF">JYZ213_LOCUS47269</name>
</gene>
<dbReference type="Proteomes" id="UP000663845">
    <property type="component" value="Unassembled WGS sequence"/>
</dbReference>
<evidence type="ECO:0000313" key="1">
    <source>
        <dbReference type="EMBL" id="CAF1569247.1"/>
    </source>
</evidence>
<feature type="non-terminal residue" evidence="1">
    <location>
        <position position="1"/>
    </location>
</feature>
<accession>A0A815YD85</accession>
<evidence type="ECO:0000313" key="2">
    <source>
        <dbReference type="Proteomes" id="UP000663845"/>
    </source>
</evidence>
<protein>
    <submittedName>
        <fullName evidence="1">Uncharacterized protein</fullName>
    </submittedName>
</protein>
<proteinExistence type="predicted"/>
<dbReference type="EMBL" id="CAJNOG010008572">
    <property type="protein sequence ID" value="CAF1569247.1"/>
    <property type="molecule type" value="Genomic_DNA"/>
</dbReference>